<comment type="subcellular location">
    <subcellularLocation>
        <location evidence="1">Cell membrane</location>
        <topology evidence="1">Lipid-anchor</topology>
    </subcellularLocation>
</comment>
<feature type="compositionally biased region" description="Low complexity" evidence="2">
    <location>
        <begin position="186"/>
        <end position="204"/>
    </location>
</feature>
<name>A0ABT1D2V1_9PROT</name>
<reference evidence="5 6" key="1">
    <citation type="submission" date="2021-12" db="EMBL/GenBank/DDBJ databases">
        <title>Siccirubricoccus leaddurans sp. nov., a high concentration Zn2+ tolerance bacterium.</title>
        <authorList>
            <person name="Cao Y."/>
        </authorList>
    </citation>
    <scope>NUCLEOTIDE SEQUENCE [LARGE SCALE GENOMIC DNA]</scope>
    <source>
        <strain evidence="5 6">KC 17139</strain>
    </source>
</reference>
<dbReference type="InterPro" id="IPR036680">
    <property type="entry name" value="SPOR-like_sf"/>
</dbReference>
<dbReference type="InterPro" id="IPR007730">
    <property type="entry name" value="SPOR-like_dom"/>
</dbReference>
<evidence type="ECO:0000256" key="1">
    <source>
        <dbReference type="HAMAP-Rule" id="MF_02071"/>
    </source>
</evidence>
<dbReference type="InterPro" id="IPR009009">
    <property type="entry name" value="RlpA-like_DPBB"/>
</dbReference>
<keyword evidence="1" id="KW-0456">Lyase</keyword>
<keyword evidence="1" id="KW-0961">Cell wall biogenesis/degradation</keyword>
<dbReference type="Gene3D" id="3.30.70.1070">
    <property type="entry name" value="Sporulation related repeat"/>
    <property type="match status" value="1"/>
</dbReference>
<comment type="similarity">
    <text evidence="1">Belongs to the RlpA family.</text>
</comment>
<keyword evidence="3" id="KW-0732">Signal</keyword>
<dbReference type="PANTHER" id="PTHR34183">
    <property type="entry name" value="ENDOLYTIC PEPTIDOGLYCAN TRANSGLYCOSYLASE RLPA"/>
    <property type="match status" value="1"/>
</dbReference>
<feature type="region of interest" description="Disordered" evidence="2">
    <location>
        <begin position="176"/>
        <end position="218"/>
    </location>
</feature>
<evidence type="ECO:0000313" key="6">
    <source>
        <dbReference type="Proteomes" id="UP001523392"/>
    </source>
</evidence>
<evidence type="ECO:0000256" key="3">
    <source>
        <dbReference type="SAM" id="SignalP"/>
    </source>
</evidence>
<keyword evidence="6" id="KW-1185">Reference proteome</keyword>
<comment type="function">
    <text evidence="1">Lytic transglycosylase with a strong preference for naked glycan strands that lack stem peptides.</text>
</comment>
<keyword evidence="1" id="KW-0449">Lipoprotein</keyword>
<dbReference type="InterPro" id="IPR036908">
    <property type="entry name" value="RlpA-like_sf"/>
</dbReference>
<keyword evidence="1" id="KW-0472">Membrane</keyword>
<dbReference type="EMBL" id="JAFIRR010000051">
    <property type="protein sequence ID" value="MCO6416253.1"/>
    <property type="molecule type" value="Genomic_DNA"/>
</dbReference>
<sequence length="301" mass="31578">MRAGAALLLAALAGLALAGCERRPPPPPSRYVVGEPYSLGGVWSYPREDFALVETGFATRLPDRRAGRLTASNEIFDPDQLMGAHRTLQLPAILLVRNLANGRELRVRVNDRGPAQPGRILGLSARAAGLLGLTGEGAIPVRIAVDEAPSRALAGALPSREAAPLQVAAAPSGAVQREALPPPPGARQGAGRSAAAGPAPLPGEEPSRAELPPNPLPEQVTQYPAEAGRIVIEAGTFFRRDQAQRQATSLAWAGARVEGFGSGREVQYRVRMGPFPNLAAADQALAQLRRSGLPDPKLLVD</sequence>
<dbReference type="PANTHER" id="PTHR34183:SF8">
    <property type="entry name" value="ENDOLYTIC PEPTIDOGLYCAN TRANSGLYCOSYLASE RLPA-RELATED"/>
    <property type="match status" value="1"/>
</dbReference>
<keyword evidence="1" id="KW-0564">Palmitate</keyword>
<dbReference type="EC" id="4.2.2.-" evidence="1"/>
<evidence type="ECO:0000259" key="4">
    <source>
        <dbReference type="PROSITE" id="PS51724"/>
    </source>
</evidence>
<dbReference type="Pfam" id="PF05036">
    <property type="entry name" value="SPOR"/>
    <property type="match status" value="1"/>
</dbReference>
<dbReference type="PROSITE" id="PS51257">
    <property type="entry name" value="PROKAR_LIPOPROTEIN"/>
    <property type="match status" value="1"/>
</dbReference>
<feature type="signal peptide" evidence="3">
    <location>
        <begin position="1"/>
        <end position="18"/>
    </location>
</feature>
<dbReference type="InterPro" id="IPR034718">
    <property type="entry name" value="RlpA"/>
</dbReference>
<dbReference type="CDD" id="cd22268">
    <property type="entry name" value="DPBB_RlpA-like"/>
    <property type="match status" value="1"/>
</dbReference>
<dbReference type="HAMAP" id="MF_02071">
    <property type="entry name" value="RlpA"/>
    <property type="match status" value="1"/>
</dbReference>
<dbReference type="SUPFAM" id="SSF110997">
    <property type="entry name" value="Sporulation related repeat"/>
    <property type="match status" value="1"/>
</dbReference>
<evidence type="ECO:0000256" key="2">
    <source>
        <dbReference type="SAM" id="MobiDB-lite"/>
    </source>
</evidence>
<organism evidence="5 6">
    <name type="scientific">Siccirubricoccus soli</name>
    <dbReference type="NCBI Taxonomy" id="2899147"/>
    <lineage>
        <taxon>Bacteria</taxon>
        <taxon>Pseudomonadati</taxon>
        <taxon>Pseudomonadota</taxon>
        <taxon>Alphaproteobacteria</taxon>
        <taxon>Acetobacterales</taxon>
        <taxon>Roseomonadaceae</taxon>
        <taxon>Siccirubricoccus</taxon>
    </lineage>
</organism>
<proteinExistence type="inferred from homology"/>
<accession>A0ABT1D2V1</accession>
<protein>
    <recommendedName>
        <fullName evidence="1">Endolytic peptidoglycan transglycosylase RlpA</fullName>
        <ecNumber evidence="1">4.2.2.-</ecNumber>
    </recommendedName>
</protein>
<evidence type="ECO:0000313" key="5">
    <source>
        <dbReference type="EMBL" id="MCO6416253.1"/>
    </source>
</evidence>
<keyword evidence="1" id="KW-1003">Cell membrane</keyword>
<comment type="caution">
    <text evidence="5">The sequence shown here is derived from an EMBL/GenBank/DDBJ whole genome shotgun (WGS) entry which is preliminary data.</text>
</comment>
<dbReference type="Proteomes" id="UP001523392">
    <property type="component" value="Unassembled WGS sequence"/>
</dbReference>
<feature type="chain" id="PRO_5046349311" description="Endolytic peptidoglycan transglycosylase RlpA" evidence="3">
    <location>
        <begin position="19"/>
        <end position="301"/>
    </location>
</feature>
<dbReference type="RefSeq" id="WP_252952859.1">
    <property type="nucleotide sequence ID" value="NZ_JAFIRR010000051.1"/>
</dbReference>
<dbReference type="PROSITE" id="PS51724">
    <property type="entry name" value="SPOR"/>
    <property type="match status" value="1"/>
</dbReference>
<gene>
    <name evidence="1" type="primary">rlpA</name>
    <name evidence="5" type="ORF">JYK14_08735</name>
</gene>
<dbReference type="Pfam" id="PF03330">
    <property type="entry name" value="DPBB_1"/>
    <property type="match status" value="1"/>
</dbReference>
<feature type="domain" description="SPOR" evidence="4">
    <location>
        <begin position="224"/>
        <end position="301"/>
    </location>
</feature>
<dbReference type="Gene3D" id="2.40.40.10">
    <property type="entry name" value="RlpA-like domain"/>
    <property type="match status" value="1"/>
</dbReference>